<gene>
    <name evidence="3" type="ORF">ECRASSUSDP1_LOCUS25818</name>
</gene>
<dbReference type="Proteomes" id="UP001295684">
    <property type="component" value="Unassembled WGS sequence"/>
</dbReference>
<reference evidence="3" key="1">
    <citation type="submission" date="2023-07" db="EMBL/GenBank/DDBJ databases">
        <authorList>
            <consortium name="AG Swart"/>
            <person name="Singh M."/>
            <person name="Singh A."/>
            <person name="Seah K."/>
            <person name="Emmerich C."/>
        </authorList>
    </citation>
    <scope>NUCLEOTIDE SEQUENCE</scope>
    <source>
        <strain evidence="3">DP1</strain>
    </source>
</reference>
<feature type="compositionally biased region" description="Basic and acidic residues" evidence="2">
    <location>
        <begin position="9"/>
        <end position="23"/>
    </location>
</feature>
<proteinExistence type="predicted"/>
<sequence length="806" mass="93113">MLDNNQKSRIREDSKAWSEEYPKMDPLSNLKDNTPLKRAKEMYAQCIEKARSASLNKQSSSNSNGLNSSSLSLSRKASSRQDASNVPEAECMKIHLDLLGKRADLVSPKPVRVKLIYKIDNPDELGKLGDGRKKGQFYERMFKIDTRMKDRAGNLKEGGSIMLNLTNMLSALFNETIDSGKAFDRRAKKIIRSQYRLITPSNVPKPGFPQTEAKQGAQSKLAHNTSTKDSEAQFDNKINGLGSPCSQAPELGQKFPLACSNAFDTNKSSQLEEEISKLQKEIERLSTVVTQLETEHQEKDKVILGIKQEYESKRSQAEALNEENTTFRQVIESQNIRFKEKIDQMAEEKQQKDREIANLINHIRENESQNEENLGFERKLNMLQQQLQEKQQYIFKVEQEYQGLEQDSQTRTQAFEKRVTSLQQEIANLEEQKATFEHEKSTYEQQIAYFEQEKYNFDEAQENQNSKQEERISALMKEKSKLEKEVVLSQNKMVQLQKEMNDTNLQSQEHLSKIQNQLEEINRMNEYISEIKEENLCLKQKYKDLEAKGLEAKGASEDFAEEKDQLNQKIAQLTKDHDDKDQKYIKLMDKLKHNQDQYLALQKEHEAELSGYIHKDQHKAEISKLQLSNQELVKEIKKLHLSLEERNKEEKRLREILNAPKESQDENSGGISHDQLRILKEYSDIMKKMFEYDDSGTLKSGRICLKDSIDKVLSDYDGLVVRYQQVEQQYIDIKLKYAESEEIKERLVTKLEGFMVQGPPRDGSIGIKKIEDKKSEDGLFAKASTLWSGAGKFYSNKFGNKGEEKP</sequence>
<feature type="region of interest" description="Disordered" evidence="2">
    <location>
        <begin position="52"/>
        <end position="86"/>
    </location>
</feature>
<protein>
    <submittedName>
        <fullName evidence="3">Uncharacterized protein</fullName>
    </submittedName>
</protein>
<comment type="caution">
    <text evidence="3">The sequence shown here is derived from an EMBL/GenBank/DDBJ whole genome shotgun (WGS) entry which is preliminary data.</text>
</comment>
<feature type="region of interest" description="Disordered" evidence="2">
    <location>
        <begin position="201"/>
        <end position="231"/>
    </location>
</feature>
<keyword evidence="1" id="KW-0175">Coiled coil</keyword>
<dbReference type="AlphaFoldDB" id="A0AAD2D9E5"/>
<dbReference type="PANTHER" id="PTHR23159:SF31">
    <property type="entry name" value="CENTROSOME-ASSOCIATED PROTEIN CEP250 ISOFORM X1"/>
    <property type="match status" value="1"/>
</dbReference>
<feature type="compositionally biased region" description="Low complexity" evidence="2">
    <location>
        <begin position="52"/>
        <end position="76"/>
    </location>
</feature>
<evidence type="ECO:0000256" key="2">
    <source>
        <dbReference type="SAM" id="MobiDB-lite"/>
    </source>
</evidence>
<feature type="region of interest" description="Disordered" evidence="2">
    <location>
        <begin position="1"/>
        <end position="35"/>
    </location>
</feature>
<dbReference type="EMBL" id="CAMPGE010026616">
    <property type="protein sequence ID" value="CAI2384293.1"/>
    <property type="molecule type" value="Genomic_DNA"/>
</dbReference>
<feature type="compositionally biased region" description="Polar residues" evidence="2">
    <location>
        <begin position="212"/>
        <end position="225"/>
    </location>
</feature>
<feature type="coiled-coil region" evidence="1">
    <location>
        <begin position="261"/>
        <end position="653"/>
    </location>
</feature>
<evidence type="ECO:0000313" key="3">
    <source>
        <dbReference type="EMBL" id="CAI2384293.1"/>
    </source>
</evidence>
<evidence type="ECO:0000313" key="4">
    <source>
        <dbReference type="Proteomes" id="UP001295684"/>
    </source>
</evidence>
<evidence type="ECO:0000256" key="1">
    <source>
        <dbReference type="SAM" id="Coils"/>
    </source>
</evidence>
<accession>A0AAD2D9E5</accession>
<organism evidence="3 4">
    <name type="scientific">Euplotes crassus</name>
    <dbReference type="NCBI Taxonomy" id="5936"/>
    <lineage>
        <taxon>Eukaryota</taxon>
        <taxon>Sar</taxon>
        <taxon>Alveolata</taxon>
        <taxon>Ciliophora</taxon>
        <taxon>Intramacronucleata</taxon>
        <taxon>Spirotrichea</taxon>
        <taxon>Hypotrichia</taxon>
        <taxon>Euplotida</taxon>
        <taxon>Euplotidae</taxon>
        <taxon>Moneuplotes</taxon>
    </lineage>
</organism>
<name>A0AAD2D9E5_EUPCR</name>
<keyword evidence="4" id="KW-1185">Reference proteome</keyword>
<dbReference type="PANTHER" id="PTHR23159">
    <property type="entry name" value="CENTROSOMAL PROTEIN 2"/>
    <property type="match status" value="1"/>
</dbReference>